<dbReference type="PROSITE" id="PS51160">
    <property type="entry name" value="ACYLPHOSPHATASE_3"/>
    <property type="match status" value="1"/>
</dbReference>
<reference evidence="4 5" key="1">
    <citation type="submission" date="2024-02" db="EMBL/GenBank/DDBJ databases">
        <authorList>
            <person name="Chen Y."/>
            <person name="Shah S."/>
            <person name="Dougan E. K."/>
            <person name="Thang M."/>
            <person name="Chan C."/>
        </authorList>
    </citation>
    <scope>NUCLEOTIDE SEQUENCE [LARGE SCALE GENOMIC DNA]</scope>
</reference>
<evidence type="ECO:0000313" key="5">
    <source>
        <dbReference type="Proteomes" id="UP001642484"/>
    </source>
</evidence>
<feature type="domain" description="Acylphosphatase-like" evidence="3">
    <location>
        <begin position="94"/>
        <end position="184"/>
    </location>
</feature>
<evidence type="ECO:0000256" key="2">
    <source>
        <dbReference type="SAM" id="MobiDB-lite"/>
    </source>
</evidence>
<comment type="caution">
    <text evidence="4">The sequence shown here is derived from an EMBL/GenBank/DDBJ whole genome shotgun (WGS) entry which is preliminary data.</text>
</comment>
<evidence type="ECO:0000256" key="1">
    <source>
        <dbReference type="PROSITE-ProRule" id="PRU00520"/>
    </source>
</evidence>
<name>A0ABP0HBN6_9DINO</name>
<evidence type="ECO:0000259" key="3">
    <source>
        <dbReference type="PROSITE" id="PS51160"/>
    </source>
</evidence>
<feature type="region of interest" description="Disordered" evidence="2">
    <location>
        <begin position="51"/>
        <end position="71"/>
    </location>
</feature>
<dbReference type="InterPro" id="IPR001792">
    <property type="entry name" value="Acylphosphatase-like_dom"/>
</dbReference>
<organism evidence="4 5">
    <name type="scientific">Durusdinium trenchii</name>
    <dbReference type="NCBI Taxonomy" id="1381693"/>
    <lineage>
        <taxon>Eukaryota</taxon>
        <taxon>Sar</taxon>
        <taxon>Alveolata</taxon>
        <taxon>Dinophyceae</taxon>
        <taxon>Suessiales</taxon>
        <taxon>Symbiodiniaceae</taxon>
        <taxon>Durusdinium</taxon>
    </lineage>
</organism>
<keyword evidence="5" id="KW-1185">Reference proteome</keyword>
<dbReference type="Proteomes" id="UP001642484">
    <property type="component" value="Unassembled WGS sequence"/>
</dbReference>
<sequence>MVQQQKLGRFKRLLGQTRKPNTQWKPNYGVLTQPKLQPLIVDGYPQFEKPYDPALRETPPTQRKYRSPLPPNMIQASRLSEDYNEDNFHELQSKFQFEVKGFFPEKAYQAEKEVFDTALNLHLVGWLKIRTTFMLGHLQGDTYAMSYFKKYLEEKHLSPEAGTIEWVHVFDYNTGLSTPLHYKHLFCVKDWRKYRTRKAHIMSMFEKWQIRRLQQSSLKRYEEELKVVEERTIWNSAMVQHAKPHPKAICSRKDTLHVEPHLQLDCLV</sequence>
<dbReference type="EMBL" id="CAXAMN010000314">
    <property type="protein sequence ID" value="CAK8987658.1"/>
    <property type="molecule type" value="Genomic_DNA"/>
</dbReference>
<proteinExistence type="predicted"/>
<accession>A0ABP0HBN6</accession>
<evidence type="ECO:0000313" key="4">
    <source>
        <dbReference type="EMBL" id="CAK8987658.1"/>
    </source>
</evidence>
<comment type="caution">
    <text evidence="1">Lacks conserved residue(s) required for the propagation of feature annotation.</text>
</comment>
<gene>
    <name evidence="4" type="ORF">CCMP2556_LOCUS955</name>
</gene>
<protein>
    <recommendedName>
        <fullName evidence="3">Acylphosphatase-like domain-containing protein</fullName>
    </recommendedName>
</protein>